<protein>
    <submittedName>
        <fullName evidence="2">Memo-like protein</fullName>
    </submittedName>
</protein>
<dbReference type="Gene3D" id="3.40.830.10">
    <property type="entry name" value="LigB-like"/>
    <property type="match status" value="1"/>
</dbReference>
<proteinExistence type="inferred from homology"/>
<dbReference type="CDD" id="cd07361">
    <property type="entry name" value="MEMO_like"/>
    <property type="match status" value="1"/>
</dbReference>
<dbReference type="NCBIfam" id="TIGR04336">
    <property type="entry name" value="AmmeMemoSam_B"/>
    <property type="match status" value="1"/>
</dbReference>
<dbReference type="RefSeq" id="WP_085754692.1">
    <property type="nucleotide sequence ID" value="NZ_CP021023.1"/>
</dbReference>
<accession>A0A1W6LJP2</accession>
<keyword evidence="3" id="KW-1185">Reference proteome</keyword>
<name>A0A1W6LJP2_9BACT</name>
<sequence>MVDREMICAGSFYPSLKSDCQRVINSLLEQDTQAQTLENFEPKAAVVPHAGWEFCGDVTAAVFNALKQSKISIDVFLLFGAVHLRGVLKPAVFDGAAWQTPIGIVDVNQQLADLLVKSSSVFEKDSRCHKGEHSLEVVCPFIKHLYPDAEICPVLVPPSEDAVQAGKDAAEAVKKIEDKNVFCIASSDLTHYGRRFDFSPAGEGEAGCKWAKEVNDKAFIEAAVSMNAKSVLSKGIYERSSCGPGAVAAAVEYARQVGSKEGKLLKHTHSFEVISSNYLCSSDSTVGYAGIIF</sequence>
<dbReference type="STRING" id="1941349.STSP1_00341"/>
<evidence type="ECO:0000313" key="3">
    <source>
        <dbReference type="Proteomes" id="UP000193334"/>
    </source>
</evidence>
<dbReference type="InterPro" id="IPR002737">
    <property type="entry name" value="MEMO1_fam"/>
</dbReference>
<dbReference type="Pfam" id="PF01875">
    <property type="entry name" value="Memo"/>
    <property type="match status" value="1"/>
</dbReference>
<dbReference type="PANTHER" id="PTHR11060">
    <property type="entry name" value="PROTEIN MEMO1"/>
    <property type="match status" value="1"/>
</dbReference>
<dbReference type="PANTHER" id="PTHR11060:SF0">
    <property type="entry name" value="PROTEIN MEMO1"/>
    <property type="match status" value="1"/>
</dbReference>
<reference evidence="3" key="1">
    <citation type="submission" date="2017-04" db="EMBL/GenBank/DDBJ databases">
        <title>Comparative genomics and description of representatives of a novel lineage of planctomycetes thriving in anoxic sediments.</title>
        <authorList>
            <person name="Spring S."/>
            <person name="Bunk B."/>
            <person name="Sproer C."/>
        </authorList>
    </citation>
    <scope>NUCLEOTIDE SEQUENCE [LARGE SCALE GENOMIC DNA]</scope>
    <source>
        <strain evidence="3">ST-PulAB-D4</strain>
    </source>
</reference>
<dbReference type="KEGG" id="pbp:STSP1_00341"/>
<comment type="similarity">
    <text evidence="1">Belongs to the MEMO1 family.</text>
</comment>
<dbReference type="AlphaFoldDB" id="A0A1W6LJP2"/>
<gene>
    <name evidence="2" type="ORF">STSP1_00341</name>
</gene>
<dbReference type="Proteomes" id="UP000193334">
    <property type="component" value="Chromosome"/>
</dbReference>
<organism evidence="2 3">
    <name type="scientific">Sedimentisphaera salicampi</name>
    <dbReference type="NCBI Taxonomy" id="1941349"/>
    <lineage>
        <taxon>Bacteria</taxon>
        <taxon>Pseudomonadati</taxon>
        <taxon>Planctomycetota</taxon>
        <taxon>Phycisphaerae</taxon>
        <taxon>Sedimentisphaerales</taxon>
        <taxon>Sedimentisphaeraceae</taxon>
        <taxon>Sedimentisphaera</taxon>
    </lineage>
</organism>
<evidence type="ECO:0000313" key="2">
    <source>
        <dbReference type="EMBL" id="ARN55972.1"/>
    </source>
</evidence>
<evidence type="ECO:0000256" key="1">
    <source>
        <dbReference type="ARBA" id="ARBA00006315"/>
    </source>
</evidence>
<dbReference type="EMBL" id="CP021023">
    <property type="protein sequence ID" value="ARN55972.1"/>
    <property type="molecule type" value="Genomic_DNA"/>
</dbReference>